<sequence length="720" mass="81583">MTRNRLSLSLPVLLVLVAIAQEARAFSQNSEMIRQRTRRTQLSQPHHNSNGLKTCMDASTTPFWATVEHTAVPSFTKTATHQEHDAVEERINSDSTTKRHIEVIVAASEATHHHKAVVSATAQQWQRRRKSKRNSKKSNHNKSRLNPAMGDPAFLRKRTEKLLALDTTTTFGGDSQSHNRNTISSRGMKVNRNTFHFLIDAWAFSGELDATTQAMALLKKMEQLSFTGGGMASVIPDVRSYTKVMNAMARSATPRAGEMAHEILDKMNYLYQSGENVAVHPNTFTYTAVVEAYANSGDAHNAERICERMVELYLLDDDQDVRPTSRAFNAVINAYAKRGDAERADDVFRRMESVYLTTGLEQVKPNAYNYNSLISAWANCGQEGAAQRAEQVLERMEAAYKGGDDDDDSNLKMTMKPTTVTYNAVIDAYSKVRTHQDPQHQQQHHQQDEYQWDDDMPQQQYSAEQVGEKAENILRHMEALYNSGENVDAKPNVRSYNTVINVWAKSQSDIGAKRAEEILDLMERMFKGGDSSVAPDVHSFSTVINAWARSQKEHKADRALNLLKEMKQLYRQGNENLKPNVVVANAVMNACAYTMGEVPERNRALEIAHKVLKDLELGEYGNPDQVTYGTFLKVCANQMPECSTRDQIVDMVFQKCSRDGQVGDLVLQQLKTIVTPQKYFSLVGIDMYDEHQMEDLPREWWCNVVEGKWRRRRNFEGPQL</sequence>
<dbReference type="InterPro" id="IPR051222">
    <property type="entry name" value="PPR/CCM1_RNA-binding"/>
</dbReference>
<name>A0A9N8EDX5_9STRA</name>
<dbReference type="EMBL" id="CAICTM010001009">
    <property type="protein sequence ID" value="CAB9519362.1"/>
    <property type="molecule type" value="Genomic_DNA"/>
</dbReference>
<dbReference type="Gene3D" id="1.25.40.10">
    <property type="entry name" value="Tetratricopeptide repeat domain"/>
    <property type="match status" value="3"/>
</dbReference>
<dbReference type="InterPro" id="IPR033443">
    <property type="entry name" value="PROP1-like_PPR_dom"/>
</dbReference>
<evidence type="ECO:0000313" key="7">
    <source>
        <dbReference type="Proteomes" id="UP001153069"/>
    </source>
</evidence>
<feature type="signal peptide" evidence="4">
    <location>
        <begin position="1"/>
        <end position="25"/>
    </location>
</feature>
<evidence type="ECO:0000256" key="3">
    <source>
        <dbReference type="SAM" id="MobiDB-lite"/>
    </source>
</evidence>
<feature type="chain" id="PRO_5040185769" evidence="4">
    <location>
        <begin position="26"/>
        <end position="720"/>
    </location>
</feature>
<gene>
    <name evidence="6" type="ORF">SEMRO_1011_G230990.1</name>
</gene>
<dbReference type="InterPro" id="IPR011990">
    <property type="entry name" value="TPR-like_helical_dom_sf"/>
</dbReference>
<dbReference type="Proteomes" id="UP001153069">
    <property type="component" value="Unassembled WGS sequence"/>
</dbReference>
<evidence type="ECO:0000313" key="6">
    <source>
        <dbReference type="EMBL" id="CAB9519362.1"/>
    </source>
</evidence>
<protein>
    <submittedName>
        <fullName evidence="6">Pentatricopeptide repeat-containing protein</fullName>
    </submittedName>
</protein>
<feature type="domain" description="PROP1-like PPR" evidence="5">
    <location>
        <begin position="239"/>
        <end position="396"/>
    </location>
</feature>
<evidence type="ECO:0000256" key="1">
    <source>
        <dbReference type="ARBA" id="ARBA00022737"/>
    </source>
</evidence>
<dbReference type="Pfam" id="PF17177">
    <property type="entry name" value="PPR_long"/>
    <property type="match status" value="1"/>
</dbReference>
<organism evidence="6 7">
    <name type="scientific">Seminavis robusta</name>
    <dbReference type="NCBI Taxonomy" id="568900"/>
    <lineage>
        <taxon>Eukaryota</taxon>
        <taxon>Sar</taxon>
        <taxon>Stramenopiles</taxon>
        <taxon>Ochrophyta</taxon>
        <taxon>Bacillariophyta</taxon>
        <taxon>Bacillariophyceae</taxon>
        <taxon>Bacillariophycidae</taxon>
        <taxon>Naviculales</taxon>
        <taxon>Naviculaceae</taxon>
        <taxon>Seminavis</taxon>
    </lineage>
</organism>
<dbReference type="OrthoDB" id="185373at2759"/>
<feature type="repeat" description="PPR" evidence="2">
    <location>
        <begin position="282"/>
        <end position="312"/>
    </location>
</feature>
<dbReference type="AlphaFoldDB" id="A0A9N8EDX5"/>
<dbReference type="NCBIfam" id="TIGR00756">
    <property type="entry name" value="PPR"/>
    <property type="match status" value="1"/>
</dbReference>
<feature type="compositionally biased region" description="Basic residues" evidence="3">
    <location>
        <begin position="126"/>
        <end position="143"/>
    </location>
</feature>
<evidence type="ECO:0000256" key="4">
    <source>
        <dbReference type="SAM" id="SignalP"/>
    </source>
</evidence>
<dbReference type="PANTHER" id="PTHR47942">
    <property type="entry name" value="TETRATRICOPEPTIDE REPEAT (TPR)-LIKE SUPERFAMILY PROTEIN-RELATED"/>
    <property type="match status" value="1"/>
</dbReference>
<feature type="region of interest" description="Disordered" evidence="3">
    <location>
        <begin position="112"/>
        <end position="152"/>
    </location>
</feature>
<accession>A0A9N8EDX5</accession>
<keyword evidence="7" id="KW-1185">Reference proteome</keyword>
<dbReference type="Pfam" id="PF01535">
    <property type="entry name" value="PPR"/>
    <property type="match status" value="1"/>
</dbReference>
<comment type="caution">
    <text evidence="6">The sequence shown here is derived from an EMBL/GenBank/DDBJ whole genome shotgun (WGS) entry which is preliminary data.</text>
</comment>
<reference evidence="6" key="1">
    <citation type="submission" date="2020-06" db="EMBL/GenBank/DDBJ databases">
        <authorList>
            <consortium name="Plant Systems Biology data submission"/>
        </authorList>
    </citation>
    <scope>NUCLEOTIDE SEQUENCE</scope>
    <source>
        <strain evidence="6">D6</strain>
    </source>
</reference>
<feature type="repeat" description="PPR" evidence="2">
    <location>
        <begin position="324"/>
        <end position="358"/>
    </location>
</feature>
<evidence type="ECO:0000259" key="5">
    <source>
        <dbReference type="Pfam" id="PF17177"/>
    </source>
</evidence>
<proteinExistence type="predicted"/>
<dbReference type="PANTHER" id="PTHR47942:SF63">
    <property type="entry name" value="PENTATRICOPEPTIDE REPEAT-CONTAINING PROTEIN"/>
    <property type="match status" value="1"/>
</dbReference>
<evidence type="ECO:0000256" key="2">
    <source>
        <dbReference type="PROSITE-ProRule" id="PRU00708"/>
    </source>
</evidence>
<keyword evidence="4" id="KW-0732">Signal</keyword>
<dbReference type="InterPro" id="IPR002885">
    <property type="entry name" value="PPR_rpt"/>
</dbReference>
<keyword evidence="1" id="KW-0677">Repeat</keyword>
<dbReference type="PROSITE" id="PS51375">
    <property type="entry name" value="PPR"/>
    <property type="match status" value="2"/>
</dbReference>